<evidence type="ECO:0000256" key="4">
    <source>
        <dbReference type="ARBA" id="ARBA00022777"/>
    </source>
</evidence>
<reference evidence="10 11" key="1">
    <citation type="submission" date="2025-05" db="UniProtKB">
        <authorList>
            <consortium name="RefSeq"/>
        </authorList>
    </citation>
    <scope>IDENTIFICATION</scope>
    <source>
        <tissue evidence="10 11">Whole Larva</tissue>
    </source>
</reference>
<dbReference type="PROSITE" id="PS00107">
    <property type="entry name" value="PROTEIN_KINASE_ATP"/>
    <property type="match status" value="1"/>
</dbReference>
<evidence type="ECO:0000256" key="5">
    <source>
        <dbReference type="ARBA" id="ARBA00022840"/>
    </source>
</evidence>
<feature type="compositionally biased region" description="Basic and acidic residues" evidence="7">
    <location>
        <begin position="796"/>
        <end position="811"/>
    </location>
</feature>
<evidence type="ECO:0000256" key="7">
    <source>
        <dbReference type="SAM" id="MobiDB-lite"/>
    </source>
</evidence>
<keyword evidence="9" id="KW-1185">Reference proteome</keyword>
<evidence type="ECO:0000256" key="3">
    <source>
        <dbReference type="ARBA" id="ARBA00022741"/>
    </source>
</evidence>
<feature type="binding site" evidence="6">
    <location>
        <position position="1515"/>
    </location>
    <ligand>
        <name>ATP</name>
        <dbReference type="ChEBI" id="CHEBI:30616"/>
    </ligand>
</feature>
<sequence>MPLYSDLSLYGSPSTSYSSLYLSGPYSNHSSFLSSSSGSSNYRSPIYVKALPRTFARGYTPHLSTISESQGITPLRRKYSPKLMLQHHASPKFKVPKPIKINTADIDVSVNKYRKYDRKNAEIKKASPEKSKSPSPKIEIKEESDNKPIRRDRALVRLHTIHKKDSPRKNLTTTTTPSADTPRSWRQNFYADELKPEDRPPKKTPGELLVDKFLIRTKDDTLNKLNRRPTIKRPSKNQFHQICRVISSDTINEDLNPGQPPEIVRRQSKQFSNDELIISNESVLDDIMKEQQQQDENNNTSTPERKGSLKRKKRVTKKKTAELILEPEPKSSLQRRPQRKIRRTSTDSSLMDEDTEKAYQEAIRDISQVEVEEIRAKPKPIFTATVDVEQTSILKAVIDDVEIVESPNPNKKPPKKFKYNVVVEEVEDEEQQPTKSKLIPEEQTNGTIQNASPKEVINNKIPLQLNEAHMAQILEDKPKLVKQRAVVEAKDEVLAKSSSANSLTSNLSKVEEKSVPRKSILKTSRTASGSLFDAPRTPDEVRKVIRIDESANSDLKSDKVKKMQVDSEELQKIPKFKPKSLADVGKLGKVNDKVSEEVPKTSKFKLGSPKPLADVPKLIKVDESVANESPKTPTTTKFKLDSLEVVSKLNKVDAKVVNESPKTPKFKLDSPVGKPLEDVAKLSKVDDKVIEELAKIPKFKPLKEEAGKLSKVDDKVSDEVVKTTKLKLGSPTPKPLEDVAELNKFDDKVSITPITPKLKLDSPVAKPLEDVAKLSKVDDKIKDEIAKIPRFKPKPLEDIANVKKVDEKESPKTPTTPKLKLSSPAPKPKEECTGASKLDEKVTKSKSESSTVVSNKEIESVIDSSKSRELSKTPSVAPKLAPKEENKSGENFWERIGTRESVYLDRRRQNLQEQRKASLIREEEEDREDRKQLEVKPAFFKSKSEEAPKIKFDDDKIKAKSEEKGNPVGNVKKDSVLKSGDGKLKKEEAELKKEEVVVDKLGDSKKDKSDISKNVGIKSKKLESEEKGNPGEDVKLGGSKKIESDIPKEEVMENKLRNVGIKSKKIENEAKAKPAEEDSKKDTSDVQKVETKLKNIGIKTKKVETEEKGNPVEDVKLGDSKKDKSDVPKLKNVGLKTKRLDEIEDVKVGDDKSDRSKELKNVGVKAKKVEGEDKVNEEKVKNLKVGKLRKEKSEETASKLKEPKELKKAKSEEAPVEKTEDDGTKEDEESDAARAKKLMSKRSLVNKSGVQDPDLEVFVVPKEPTPPPPVIKEPSPPKFVPLQSNRLSAWMHPFKKPEQFDECPVQIFARPKTIRHRHYPRPRGPSAMLAQEEAKVEAAKSSEANVEEDEEDDDEEEETTSEEEETDDDDEEDDDEDDDDDEDSEESVDYEELNDVWGYRKVGASTSSDDSGFHSSSLGNRKNKGCSERDSPTANPAHNPAYALDPAELAEEFSQSSTFVGFQKSGRITPPATTIPRFRKYNVEDFTFLKVLGKGSFGKVLLAELKDTEYYYAIKCLKKDVVLEDDDVECTLIERKVLALGTKHPYLCHLLCTFQTEVSFISLIH</sequence>
<feature type="compositionally biased region" description="Basic and acidic residues" evidence="7">
    <location>
        <begin position="1167"/>
        <end position="1181"/>
    </location>
</feature>
<keyword evidence="3 6" id="KW-0547">Nucleotide-binding</keyword>
<organism evidence="9 11">
    <name type="scientific">Nicrophorus vespilloides</name>
    <name type="common">Boreal carrion beetle</name>
    <dbReference type="NCBI Taxonomy" id="110193"/>
    <lineage>
        <taxon>Eukaryota</taxon>
        <taxon>Metazoa</taxon>
        <taxon>Ecdysozoa</taxon>
        <taxon>Arthropoda</taxon>
        <taxon>Hexapoda</taxon>
        <taxon>Insecta</taxon>
        <taxon>Pterygota</taxon>
        <taxon>Neoptera</taxon>
        <taxon>Endopterygota</taxon>
        <taxon>Coleoptera</taxon>
        <taxon>Polyphaga</taxon>
        <taxon>Staphyliniformia</taxon>
        <taxon>Silphidae</taxon>
        <taxon>Nicrophorinae</taxon>
        <taxon>Nicrophorus</taxon>
    </lineage>
</organism>
<feature type="compositionally biased region" description="Acidic residues" evidence="7">
    <location>
        <begin position="1345"/>
        <end position="1394"/>
    </location>
</feature>
<evidence type="ECO:0000256" key="1">
    <source>
        <dbReference type="ARBA" id="ARBA00022527"/>
    </source>
</evidence>
<dbReference type="Proteomes" id="UP000695000">
    <property type="component" value="Unplaced"/>
</dbReference>
<dbReference type="SUPFAM" id="SSF56112">
    <property type="entry name" value="Protein kinase-like (PK-like)"/>
    <property type="match status" value="1"/>
</dbReference>
<feature type="compositionally biased region" description="Basic and acidic residues" evidence="7">
    <location>
        <begin position="1064"/>
        <end position="1089"/>
    </location>
</feature>
<feature type="compositionally biased region" description="Basic and acidic residues" evidence="7">
    <location>
        <begin position="1138"/>
        <end position="1160"/>
    </location>
</feature>
<proteinExistence type="predicted"/>
<feature type="compositionally biased region" description="Basic residues" evidence="7">
    <location>
        <begin position="308"/>
        <end position="318"/>
    </location>
</feature>
<dbReference type="InterPro" id="IPR017441">
    <property type="entry name" value="Protein_kinase_ATP_BS"/>
</dbReference>
<dbReference type="GeneID" id="108561356"/>
<keyword evidence="1" id="KW-0723">Serine/threonine-protein kinase</keyword>
<dbReference type="Gene3D" id="3.30.200.20">
    <property type="entry name" value="Phosphorylase Kinase, domain 1"/>
    <property type="match status" value="1"/>
</dbReference>
<dbReference type="RefSeq" id="XP_017774730.1">
    <property type="nucleotide sequence ID" value="XM_017919241.1"/>
</dbReference>
<feature type="region of interest" description="Disordered" evidence="7">
    <location>
        <begin position="1101"/>
        <end position="1279"/>
    </location>
</feature>
<dbReference type="InterPro" id="IPR011009">
    <property type="entry name" value="Kinase-like_dom_sf"/>
</dbReference>
<feature type="compositionally biased region" description="Basic and acidic residues" evidence="7">
    <location>
        <begin position="827"/>
        <end position="847"/>
    </location>
</feature>
<feature type="compositionally biased region" description="Basic residues" evidence="7">
    <location>
        <begin position="1312"/>
        <end position="1321"/>
    </location>
</feature>
<name>A0ABM1MJI1_NICVS</name>
<dbReference type="RefSeq" id="XP_017774731.1">
    <property type="nucleotide sequence ID" value="XM_017919242.1"/>
</dbReference>
<feature type="compositionally biased region" description="Basic and acidic residues" evidence="7">
    <location>
        <begin position="1020"/>
        <end position="1056"/>
    </location>
</feature>
<feature type="region of interest" description="Disordered" evidence="7">
    <location>
        <begin position="796"/>
        <end position="989"/>
    </location>
</feature>
<keyword evidence="4" id="KW-0418">Kinase</keyword>
<feature type="region of interest" description="Disordered" evidence="7">
    <location>
        <begin position="1311"/>
        <end position="1440"/>
    </location>
</feature>
<feature type="region of interest" description="Disordered" evidence="7">
    <location>
        <begin position="251"/>
        <end position="271"/>
    </location>
</feature>
<feature type="compositionally biased region" description="Low complexity" evidence="7">
    <location>
        <begin position="1405"/>
        <end position="1417"/>
    </location>
</feature>
<feature type="compositionally biased region" description="Basic and acidic residues" evidence="7">
    <location>
        <begin position="1191"/>
        <end position="1222"/>
    </location>
</feature>
<feature type="compositionally biased region" description="Basic and acidic residues" evidence="7">
    <location>
        <begin position="881"/>
        <end position="921"/>
    </location>
</feature>
<evidence type="ECO:0000313" key="9">
    <source>
        <dbReference type="Proteomes" id="UP000695000"/>
    </source>
</evidence>
<keyword evidence="5 6" id="KW-0067">ATP-binding</keyword>
<gene>
    <name evidence="10 11" type="primary">LOC108561356</name>
</gene>
<feature type="domain" description="Protein kinase" evidence="8">
    <location>
        <begin position="1486"/>
        <end position="1565"/>
    </location>
</feature>
<feature type="compositionally biased region" description="Polar residues" evidence="7">
    <location>
        <begin position="291"/>
        <end position="302"/>
    </location>
</feature>
<evidence type="ECO:0000256" key="6">
    <source>
        <dbReference type="PROSITE-ProRule" id="PRU10141"/>
    </source>
</evidence>
<feature type="region of interest" description="Disordered" evidence="7">
    <location>
        <begin position="291"/>
        <end position="355"/>
    </location>
</feature>
<feature type="region of interest" description="Disordered" evidence="7">
    <location>
        <begin position="119"/>
        <end position="185"/>
    </location>
</feature>
<evidence type="ECO:0000313" key="11">
    <source>
        <dbReference type="RefSeq" id="XP_017774731.1"/>
    </source>
</evidence>
<evidence type="ECO:0000256" key="2">
    <source>
        <dbReference type="ARBA" id="ARBA00022679"/>
    </source>
</evidence>
<feature type="compositionally biased region" description="Basic and acidic residues" evidence="7">
    <location>
        <begin position="1101"/>
        <end position="1129"/>
    </location>
</feature>
<evidence type="ECO:0000313" key="10">
    <source>
        <dbReference type="RefSeq" id="XP_017774730.1"/>
    </source>
</evidence>
<feature type="compositionally biased region" description="Basic and acidic residues" evidence="7">
    <location>
        <begin position="1002"/>
        <end position="1011"/>
    </location>
</feature>
<dbReference type="PANTHER" id="PTHR24351">
    <property type="entry name" value="RIBOSOMAL PROTEIN S6 KINASE"/>
    <property type="match status" value="1"/>
</dbReference>
<evidence type="ECO:0000259" key="8">
    <source>
        <dbReference type="PROSITE" id="PS50011"/>
    </source>
</evidence>
<dbReference type="InterPro" id="IPR000719">
    <property type="entry name" value="Prot_kinase_dom"/>
</dbReference>
<keyword evidence="2" id="KW-0808">Transferase</keyword>
<feature type="region of interest" description="Disordered" evidence="7">
    <location>
        <begin position="1002"/>
        <end position="1089"/>
    </location>
</feature>
<accession>A0ABM1MJI1</accession>
<dbReference type="PROSITE" id="PS50011">
    <property type="entry name" value="PROTEIN_KINASE_DOM"/>
    <property type="match status" value="1"/>
</dbReference>
<feature type="compositionally biased region" description="Basic and acidic residues" evidence="7">
    <location>
        <begin position="942"/>
        <end position="989"/>
    </location>
</feature>
<feature type="compositionally biased region" description="Pro residues" evidence="7">
    <location>
        <begin position="1263"/>
        <end position="1279"/>
    </location>
</feature>
<protein>
    <submittedName>
        <fullName evidence="10 11">Titin-like isoform X1</fullName>
    </submittedName>
</protein>
<feature type="compositionally biased region" description="Basic and acidic residues" evidence="7">
    <location>
        <begin position="119"/>
        <end position="155"/>
    </location>
</feature>